<reference evidence="1 2" key="1">
    <citation type="submission" date="2020-08" db="EMBL/GenBank/DDBJ databases">
        <title>Genomic Encyclopedia of Type Strains, Phase IV (KMG-IV): sequencing the most valuable type-strain genomes for metagenomic binning, comparative biology and taxonomic classification.</title>
        <authorList>
            <person name="Goeker M."/>
        </authorList>
    </citation>
    <scope>NUCLEOTIDE SEQUENCE [LARGE SCALE GENOMIC DNA]</scope>
    <source>
        <strain evidence="1 2">DSM 103737</strain>
    </source>
</reference>
<dbReference type="Proteomes" id="UP000577362">
    <property type="component" value="Unassembled WGS sequence"/>
</dbReference>
<dbReference type="AlphaFoldDB" id="A0A840BUC4"/>
<proteinExistence type="predicted"/>
<organism evidence="1 2">
    <name type="scientific">Chelatococcus caeni</name>
    <dbReference type="NCBI Taxonomy" id="1348468"/>
    <lineage>
        <taxon>Bacteria</taxon>
        <taxon>Pseudomonadati</taxon>
        <taxon>Pseudomonadota</taxon>
        <taxon>Alphaproteobacteria</taxon>
        <taxon>Hyphomicrobiales</taxon>
        <taxon>Chelatococcaceae</taxon>
        <taxon>Chelatococcus</taxon>
    </lineage>
</organism>
<dbReference type="EMBL" id="JACIEN010000001">
    <property type="protein sequence ID" value="MBB4016494.1"/>
    <property type="molecule type" value="Genomic_DNA"/>
</dbReference>
<name>A0A840BUC4_9HYPH</name>
<accession>A0A840BUC4</accession>
<dbReference type="RefSeq" id="WP_019401681.1">
    <property type="nucleotide sequence ID" value="NZ_JACIEN010000001.1"/>
</dbReference>
<sequence length="59" mass="6772">MGEKIGKHMKEPTASATCARDVSLLLDEIEREPVPERLLVLALELQEALTRQRREKEQD</sequence>
<keyword evidence="2" id="KW-1185">Reference proteome</keyword>
<protein>
    <recommendedName>
        <fullName evidence="3">Anti-sigma factor NepR domain-containing protein</fullName>
    </recommendedName>
</protein>
<comment type="caution">
    <text evidence="1">The sequence shown here is derived from an EMBL/GenBank/DDBJ whole genome shotgun (WGS) entry which is preliminary data.</text>
</comment>
<evidence type="ECO:0000313" key="1">
    <source>
        <dbReference type="EMBL" id="MBB4016494.1"/>
    </source>
</evidence>
<gene>
    <name evidence="1" type="ORF">GGR16_001500</name>
</gene>
<evidence type="ECO:0000313" key="2">
    <source>
        <dbReference type="Proteomes" id="UP000577362"/>
    </source>
</evidence>
<evidence type="ECO:0008006" key="3">
    <source>
        <dbReference type="Google" id="ProtNLM"/>
    </source>
</evidence>